<keyword evidence="2" id="KW-1185">Reference proteome</keyword>
<reference evidence="2" key="1">
    <citation type="journal article" date="2010" name="Nat. Biotechnol.">
        <title>Draft genome sequence of the oilseed species Ricinus communis.</title>
        <authorList>
            <person name="Chan A.P."/>
            <person name="Crabtree J."/>
            <person name="Zhao Q."/>
            <person name="Lorenzi H."/>
            <person name="Orvis J."/>
            <person name="Puiu D."/>
            <person name="Melake-Berhan A."/>
            <person name="Jones K.M."/>
            <person name="Redman J."/>
            <person name="Chen G."/>
            <person name="Cahoon E.B."/>
            <person name="Gedil M."/>
            <person name="Stanke M."/>
            <person name="Haas B.J."/>
            <person name="Wortman J.R."/>
            <person name="Fraser-Liggett C.M."/>
            <person name="Ravel J."/>
            <person name="Rabinowicz P.D."/>
        </authorList>
    </citation>
    <scope>NUCLEOTIDE SEQUENCE [LARGE SCALE GENOMIC DNA]</scope>
    <source>
        <strain evidence="2">cv. Hale</strain>
    </source>
</reference>
<name>B9SZD4_RICCO</name>
<dbReference type="AlphaFoldDB" id="B9SZD4"/>
<accession>B9SZD4</accession>
<evidence type="ECO:0000313" key="1">
    <source>
        <dbReference type="EMBL" id="EEF31037.1"/>
    </source>
</evidence>
<sequence length="85" mass="9571">MSGKSSKRVSFSPDVHEKPTIFLKHGGGTRAGVNRKRVAGIFTFRLPRSSKFSPGRLLSRFSAKVVRVLRFVSTRRKSSRKDYCA</sequence>
<proteinExistence type="predicted"/>
<protein>
    <submittedName>
        <fullName evidence="1">Uncharacterized protein</fullName>
    </submittedName>
</protein>
<dbReference type="PANTHER" id="PTHR34355">
    <property type="entry name" value="JOSEPHIN-LIKE PROTEIN"/>
    <property type="match status" value="1"/>
</dbReference>
<organism evidence="1 2">
    <name type="scientific">Ricinus communis</name>
    <name type="common">Castor bean</name>
    <dbReference type="NCBI Taxonomy" id="3988"/>
    <lineage>
        <taxon>Eukaryota</taxon>
        <taxon>Viridiplantae</taxon>
        <taxon>Streptophyta</taxon>
        <taxon>Embryophyta</taxon>
        <taxon>Tracheophyta</taxon>
        <taxon>Spermatophyta</taxon>
        <taxon>Magnoliopsida</taxon>
        <taxon>eudicotyledons</taxon>
        <taxon>Gunneridae</taxon>
        <taxon>Pentapetalae</taxon>
        <taxon>rosids</taxon>
        <taxon>fabids</taxon>
        <taxon>Malpighiales</taxon>
        <taxon>Euphorbiaceae</taxon>
        <taxon>Acalyphoideae</taxon>
        <taxon>Acalypheae</taxon>
        <taxon>Ricinus</taxon>
    </lineage>
</organism>
<evidence type="ECO:0000313" key="2">
    <source>
        <dbReference type="Proteomes" id="UP000008311"/>
    </source>
</evidence>
<dbReference type="EMBL" id="EQ974272">
    <property type="protein sequence ID" value="EEF31037.1"/>
    <property type="molecule type" value="Genomic_DNA"/>
</dbReference>
<dbReference type="InParanoid" id="B9SZD4"/>
<dbReference type="Proteomes" id="UP000008311">
    <property type="component" value="Unassembled WGS sequence"/>
</dbReference>
<gene>
    <name evidence="1" type="ORF">RCOM_1152070</name>
</gene>
<dbReference type="PANTHER" id="PTHR34355:SF1">
    <property type="entry name" value="JOSEPHIN-LIKE PROTEIN"/>
    <property type="match status" value="1"/>
</dbReference>